<name>B1WY98_CROS5</name>
<dbReference type="CDD" id="cd00761">
    <property type="entry name" value="Glyco_tranf_GTA_type"/>
    <property type="match status" value="1"/>
</dbReference>
<organism evidence="2 3">
    <name type="scientific">Crocosphaera subtropica (strain ATCC 51142 / BH68)</name>
    <name type="common">Cyanothece sp. (strain ATCC 51142)</name>
    <dbReference type="NCBI Taxonomy" id="43989"/>
    <lineage>
        <taxon>Bacteria</taxon>
        <taxon>Bacillati</taxon>
        <taxon>Cyanobacteriota</taxon>
        <taxon>Cyanophyceae</taxon>
        <taxon>Oscillatoriophycideae</taxon>
        <taxon>Chroococcales</taxon>
        <taxon>Aphanothecaceae</taxon>
        <taxon>Crocosphaera</taxon>
        <taxon>Crocosphaera subtropica</taxon>
    </lineage>
</organism>
<proteinExistence type="predicted"/>
<dbReference type="HOGENOM" id="CLU_025996_19_2_3"/>
<dbReference type="GO" id="GO:0016740">
    <property type="term" value="F:transferase activity"/>
    <property type="evidence" value="ECO:0007669"/>
    <property type="project" value="UniProtKB-KW"/>
</dbReference>
<protein>
    <submittedName>
        <fullName evidence="2">Glycosyl transferase, family 2</fullName>
    </submittedName>
</protein>
<dbReference type="SUPFAM" id="SSF53448">
    <property type="entry name" value="Nucleotide-diphospho-sugar transferases"/>
    <property type="match status" value="1"/>
</dbReference>
<dbReference type="Proteomes" id="UP000001203">
    <property type="component" value="Chromosome circular"/>
</dbReference>
<reference evidence="2 3" key="1">
    <citation type="journal article" date="2008" name="Proc. Natl. Acad. Sci. U.S.A.">
        <title>The genome of Cyanothece 51142, a unicellular diazotrophic cyanobacterium important in the marine nitrogen cycle.</title>
        <authorList>
            <person name="Welsh E.A."/>
            <person name="Liberton M."/>
            <person name="Stoeckel J."/>
            <person name="Loh T."/>
            <person name="Elvitigala T."/>
            <person name="Wang C."/>
            <person name="Wollam A."/>
            <person name="Fulton R.S."/>
            <person name="Clifton S.W."/>
            <person name="Jacobs J.M."/>
            <person name="Aurora R."/>
            <person name="Ghosh B.K."/>
            <person name="Sherman L.A."/>
            <person name="Smith R.D."/>
            <person name="Wilson R.K."/>
            <person name="Pakrasi H.B."/>
        </authorList>
    </citation>
    <scope>NUCLEOTIDE SEQUENCE [LARGE SCALE GENOMIC DNA]</scope>
    <source>
        <strain evidence="3">ATCC 51142 / BH68</strain>
    </source>
</reference>
<dbReference type="Pfam" id="PF00535">
    <property type="entry name" value="Glycos_transf_2"/>
    <property type="match status" value="1"/>
</dbReference>
<feature type="domain" description="Glycosyltransferase 2-like" evidence="1">
    <location>
        <begin position="9"/>
        <end position="121"/>
    </location>
</feature>
<evidence type="ECO:0000313" key="2">
    <source>
        <dbReference type="EMBL" id="ACB52682.1"/>
    </source>
</evidence>
<keyword evidence="2" id="KW-0808">Transferase</keyword>
<keyword evidence="3" id="KW-1185">Reference proteome</keyword>
<gene>
    <name evidence="2" type="ordered locus">cce_3334</name>
</gene>
<dbReference type="AlphaFoldDB" id="B1WY98"/>
<dbReference type="eggNOG" id="COG1216">
    <property type="taxonomic scope" value="Bacteria"/>
</dbReference>
<dbReference type="InterPro" id="IPR050834">
    <property type="entry name" value="Glycosyltransf_2"/>
</dbReference>
<dbReference type="STRING" id="43989.cce_3334"/>
<sequence length="309" mass="34218">MMSNPQIAAIICTHNRDPYLGDAIKSLLAQEGVSYEVLIVDNGSTDSTKDVVAPFLSNPHLRYVYEPILGLSVARNRGAKETTAPILAYLDDDAIASPHWLKVLVDAYDQHEKLAIAGGKVTLIWPDNITPPAWISEGLAGGLGAYDLGEEKVSITNPQLTPRGLNYSLRRSFLEKIGGFDANLGRVGKKLLSNEELFMTELALNQGWDVAYLPDALVAHNVAPERLQRSWFLRRSWWQGVSECYRDEIAGRTGINQLGRGGERLIRGLYKSVKYIGKPAQSFDNLVYAYGQIGYLKEALQLLLKSSKK</sequence>
<dbReference type="KEGG" id="cyt:cce_3334"/>
<accession>B1WY98</accession>
<dbReference type="InterPro" id="IPR001173">
    <property type="entry name" value="Glyco_trans_2-like"/>
</dbReference>
<dbReference type="InterPro" id="IPR029044">
    <property type="entry name" value="Nucleotide-diphossugar_trans"/>
</dbReference>
<dbReference type="PANTHER" id="PTHR43685:SF3">
    <property type="entry name" value="SLR2126 PROTEIN"/>
    <property type="match status" value="1"/>
</dbReference>
<dbReference type="EMBL" id="CP000806">
    <property type="protein sequence ID" value="ACB52682.1"/>
    <property type="molecule type" value="Genomic_DNA"/>
</dbReference>
<evidence type="ECO:0000313" key="3">
    <source>
        <dbReference type="Proteomes" id="UP000001203"/>
    </source>
</evidence>
<dbReference type="PANTHER" id="PTHR43685">
    <property type="entry name" value="GLYCOSYLTRANSFERASE"/>
    <property type="match status" value="1"/>
</dbReference>
<dbReference type="Gene3D" id="3.90.550.10">
    <property type="entry name" value="Spore Coat Polysaccharide Biosynthesis Protein SpsA, Chain A"/>
    <property type="match status" value="1"/>
</dbReference>
<dbReference type="CAZy" id="GT2">
    <property type="family name" value="Glycosyltransferase Family 2"/>
</dbReference>
<evidence type="ECO:0000259" key="1">
    <source>
        <dbReference type="Pfam" id="PF00535"/>
    </source>
</evidence>